<dbReference type="SUPFAM" id="SSF52402">
    <property type="entry name" value="Adenine nucleotide alpha hydrolases-like"/>
    <property type="match status" value="1"/>
</dbReference>
<sequence>MSAIFGILRFDGREAAASDMERMGGALAHRGPDGRRFAVDGPIALGHCLMRVTVEDDFEAQPVCGGGVMLIADARLDNRSELARDLAIADAELAALSDSALAHAAYRHWGADFGAHLIGDFAIAVWDGTKLILARDHMGQRGFVFHRGAGFFAFASEVKALWSLSDVPRELSEDEFARLIVHDKTLNPGATPFAGIAGIGGGMTMTVAADGMLETQTYWEPHADPAHCGKDEAYYVDAYRRVLEEAVACRLRRLKGTPGLVFSGGYDSAAIAGLAGSVLEPAGKKLAAAASVMPAGYRGTIRHARRWVDMCIRDMPWLDVRYVTREGKNALSGLDRRWLESGTPNFSYGFVQDELNATLAGAGARLIMDGHGGDYTLNPRGQSALAWFLVRGRLIRFGREFIGQLRRSERSLWQTLKSDIAGVLAPPAIRRWYRRRTPLWNGAPIAAGFAADLAARGVLHPDRIAGRVHDVLAMRVSMIGVLRRIMERPIAHGAAEAARYGLELTRPFHDKRVVELGLAIPEDLDVKDGRNRYLACRALESVYPREFQTRWRLNDDLIPDFQRMAKSIEPQILAEIARMEQSESLTRMFDFAKIRALLAARGIDDHNSGWEQETQIALHGFLAARYVEWFSRRNR</sequence>
<dbReference type="InterPro" id="IPR014729">
    <property type="entry name" value="Rossmann-like_a/b/a_fold"/>
</dbReference>
<dbReference type="InterPro" id="IPR006426">
    <property type="entry name" value="Asn_synth_AEB"/>
</dbReference>
<comment type="caution">
    <text evidence="9">The sequence shown here is derived from an EMBL/GenBank/DDBJ whole genome shotgun (WGS) entry which is preliminary data.</text>
</comment>
<dbReference type="PANTHER" id="PTHR43284">
    <property type="entry name" value="ASPARAGINE SYNTHETASE (GLUTAMINE-HYDROLYZING)"/>
    <property type="match status" value="1"/>
</dbReference>
<feature type="domain" description="Glutamine amidotransferase type-2" evidence="8">
    <location>
        <begin position="2"/>
        <end position="182"/>
    </location>
</feature>
<keyword evidence="4" id="KW-0547">Nucleotide-binding</keyword>
<keyword evidence="6" id="KW-0315">Glutamine amidotransferase</keyword>
<dbReference type="InterPro" id="IPR001962">
    <property type="entry name" value="Asn_synthase"/>
</dbReference>
<evidence type="ECO:0000256" key="6">
    <source>
        <dbReference type="ARBA" id="ARBA00022962"/>
    </source>
</evidence>
<dbReference type="PANTHER" id="PTHR43284:SF1">
    <property type="entry name" value="ASPARAGINE SYNTHETASE"/>
    <property type="match status" value="1"/>
</dbReference>
<comment type="similarity">
    <text evidence="2">Belongs to the asparagine synthetase family.</text>
</comment>
<dbReference type="Gene3D" id="3.40.50.620">
    <property type="entry name" value="HUPs"/>
    <property type="match status" value="2"/>
</dbReference>
<keyword evidence="10" id="KW-1185">Reference proteome</keyword>
<comment type="catalytic activity">
    <reaction evidence="7">
        <text>L-aspartate + L-glutamine + ATP + H2O = L-asparagine + L-glutamate + AMP + diphosphate + H(+)</text>
        <dbReference type="Rhea" id="RHEA:12228"/>
        <dbReference type="ChEBI" id="CHEBI:15377"/>
        <dbReference type="ChEBI" id="CHEBI:15378"/>
        <dbReference type="ChEBI" id="CHEBI:29985"/>
        <dbReference type="ChEBI" id="CHEBI:29991"/>
        <dbReference type="ChEBI" id="CHEBI:30616"/>
        <dbReference type="ChEBI" id="CHEBI:33019"/>
        <dbReference type="ChEBI" id="CHEBI:58048"/>
        <dbReference type="ChEBI" id="CHEBI:58359"/>
        <dbReference type="ChEBI" id="CHEBI:456215"/>
        <dbReference type="EC" id="6.3.5.4"/>
    </reaction>
</comment>
<accession>A0ABP3PGJ6</accession>
<evidence type="ECO:0000256" key="2">
    <source>
        <dbReference type="ARBA" id="ARBA00005752"/>
    </source>
</evidence>
<dbReference type="RefSeq" id="WP_166932506.1">
    <property type="nucleotide sequence ID" value="NZ_BAAADD010000002.1"/>
</dbReference>
<proteinExistence type="inferred from homology"/>
<name>A0ABP3PGJ6_9PROT</name>
<evidence type="ECO:0000256" key="1">
    <source>
        <dbReference type="ARBA" id="ARBA00005187"/>
    </source>
</evidence>
<evidence type="ECO:0000256" key="7">
    <source>
        <dbReference type="ARBA" id="ARBA00048741"/>
    </source>
</evidence>
<evidence type="ECO:0000256" key="5">
    <source>
        <dbReference type="ARBA" id="ARBA00022840"/>
    </source>
</evidence>
<organism evidence="9 10">
    <name type="scientific">Rhizomicrobium electricum</name>
    <dbReference type="NCBI Taxonomy" id="480070"/>
    <lineage>
        <taxon>Bacteria</taxon>
        <taxon>Pseudomonadati</taxon>
        <taxon>Pseudomonadota</taxon>
        <taxon>Alphaproteobacteria</taxon>
        <taxon>Micropepsales</taxon>
        <taxon>Micropepsaceae</taxon>
        <taxon>Rhizomicrobium</taxon>
    </lineage>
</organism>
<dbReference type="Proteomes" id="UP001499951">
    <property type="component" value="Unassembled WGS sequence"/>
</dbReference>
<dbReference type="InterPro" id="IPR017932">
    <property type="entry name" value="GATase_2_dom"/>
</dbReference>
<dbReference type="InterPro" id="IPR033738">
    <property type="entry name" value="AsnB_N"/>
</dbReference>
<evidence type="ECO:0000256" key="3">
    <source>
        <dbReference type="ARBA" id="ARBA00012737"/>
    </source>
</evidence>
<evidence type="ECO:0000313" key="9">
    <source>
        <dbReference type="EMBL" id="GAA0563054.1"/>
    </source>
</evidence>
<gene>
    <name evidence="9" type="ORF">GCM10008942_09360</name>
</gene>
<evidence type="ECO:0000313" key="10">
    <source>
        <dbReference type="Proteomes" id="UP001499951"/>
    </source>
</evidence>
<dbReference type="PIRSF" id="PIRSF001589">
    <property type="entry name" value="Asn_synthetase_glu-h"/>
    <property type="match status" value="1"/>
</dbReference>
<dbReference type="Pfam" id="PF00733">
    <property type="entry name" value="Asn_synthase"/>
    <property type="match status" value="1"/>
</dbReference>
<reference evidence="10" key="1">
    <citation type="journal article" date="2019" name="Int. J. Syst. Evol. Microbiol.">
        <title>The Global Catalogue of Microorganisms (GCM) 10K type strain sequencing project: providing services to taxonomists for standard genome sequencing and annotation.</title>
        <authorList>
            <consortium name="The Broad Institute Genomics Platform"/>
            <consortium name="The Broad Institute Genome Sequencing Center for Infectious Disease"/>
            <person name="Wu L."/>
            <person name="Ma J."/>
        </authorList>
    </citation>
    <scope>NUCLEOTIDE SEQUENCE [LARGE SCALE GENOMIC DNA]</scope>
    <source>
        <strain evidence="10">JCM 15089</strain>
    </source>
</reference>
<keyword evidence="5" id="KW-0067">ATP-binding</keyword>
<dbReference type="Pfam" id="PF13537">
    <property type="entry name" value="GATase_7"/>
    <property type="match status" value="1"/>
</dbReference>
<comment type="pathway">
    <text evidence="1">Amino-acid biosynthesis; L-asparagine biosynthesis; L-asparagine from L-aspartate (L-Gln route): step 1/1.</text>
</comment>
<dbReference type="Gene3D" id="3.60.20.10">
    <property type="entry name" value="Glutamine Phosphoribosylpyrophosphate, subunit 1, domain 1"/>
    <property type="match status" value="1"/>
</dbReference>
<protein>
    <recommendedName>
        <fullName evidence="3">asparagine synthase (glutamine-hydrolyzing)</fullName>
        <ecNumber evidence="3">6.3.5.4</ecNumber>
    </recommendedName>
</protein>
<dbReference type="PROSITE" id="PS51278">
    <property type="entry name" value="GATASE_TYPE_2"/>
    <property type="match status" value="1"/>
</dbReference>
<evidence type="ECO:0000256" key="4">
    <source>
        <dbReference type="ARBA" id="ARBA00022741"/>
    </source>
</evidence>
<dbReference type="EC" id="6.3.5.4" evidence="3"/>
<dbReference type="InterPro" id="IPR029055">
    <property type="entry name" value="Ntn_hydrolases_N"/>
</dbReference>
<dbReference type="SUPFAM" id="SSF56235">
    <property type="entry name" value="N-terminal nucleophile aminohydrolases (Ntn hydrolases)"/>
    <property type="match status" value="1"/>
</dbReference>
<evidence type="ECO:0000259" key="8">
    <source>
        <dbReference type="PROSITE" id="PS51278"/>
    </source>
</evidence>
<dbReference type="EMBL" id="BAAADD010000002">
    <property type="protein sequence ID" value="GAA0563054.1"/>
    <property type="molecule type" value="Genomic_DNA"/>
</dbReference>
<dbReference type="CDD" id="cd00712">
    <property type="entry name" value="AsnB"/>
    <property type="match status" value="1"/>
</dbReference>
<dbReference type="InterPro" id="IPR051786">
    <property type="entry name" value="ASN_synthetase/amidase"/>
</dbReference>